<sequence length="172" mass="19435">MKSILSFLKPYRLSVVSIVILFFLSSMLQLYLPTLTADIVDVGIVQGRYCLHMEGWRLDGGLFFTRHFAHHLEVLLVIKKTALGFGRDMRRQLFVHVEQFSLEEFQKIGTSSFITRSTNDVKQVQDVTIMILQMMTRAPLMLVGGIILAVSRDAVLSLIFLAALPFLADSSI</sequence>
<protein>
    <recommendedName>
        <fullName evidence="6">ABC transmembrane type-1 domain-containing protein</fullName>
    </recommendedName>
</protein>
<evidence type="ECO:0000256" key="1">
    <source>
        <dbReference type="ARBA" id="ARBA00004651"/>
    </source>
</evidence>
<dbReference type="Gene3D" id="1.20.1560.10">
    <property type="entry name" value="ABC transporter type 1, transmembrane domain"/>
    <property type="match status" value="1"/>
</dbReference>
<feature type="domain" description="ABC transmembrane type-1" evidence="6">
    <location>
        <begin position="60"/>
        <end position="168"/>
    </location>
</feature>
<reference evidence="7 8" key="1">
    <citation type="submission" date="2019-12" db="EMBL/GenBank/DDBJ databases">
        <title>Full genome sequence of a Bacillus safensis strain isolated from commercially available natto in Indonesia.</title>
        <authorList>
            <person name="Yoshida M."/>
            <person name="Uomi M."/>
            <person name="Waturangi D."/>
            <person name="Ekaputri J.J."/>
            <person name="Setiamarga D.H.E."/>
        </authorList>
    </citation>
    <scope>NUCLEOTIDE SEQUENCE [LARGE SCALE GENOMIC DNA]</scope>
    <source>
        <strain evidence="7 8">IDN1</strain>
    </source>
</reference>
<evidence type="ECO:0000259" key="6">
    <source>
        <dbReference type="PROSITE" id="PS50929"/>
    </source>
</evidence>
<evidence type="ECO:0000313" key="8">
    <source>
        <dbReference type="Proteomes" id="UP000464658"/>
    </source>
</evidence>
<accession>A0A5S9MBM0</accession>
<evidence type="ECO:0000256" key="2">
    <source>
        <dbReference type="ARBA" id="ARBA00022692"/>
    </source>
</evidence>
<feature type="transmembrane region" description="Helical" evidence="5">
    <location>
        <begin position="140"/>
        <end position="167"/>
    </location>
</feature>
<dbReference type="SUPFAM" id="SSF90123">
    <property type="entry name" value="ABC transporter transmembrane region"/>
    <property type="match status" value="1"/>
</dbReference>
<evidence type="ECO:0000256" key="5">
    <source>
        <dbReference type="SAM" id="Phobius"/>
    </source>
</evidence>
<keyword evidence="2 5" id="KW-0812">Transmembrane</keyword>
<dbReference type="GO" id="GO:0005886">
    <property type="term" value="C:plasma membrane"/>
    <property type="evidence" value="ECO:0007669"/>
    <property type="project" value="UniProtKB-SubCell"/>
</dbReference>
<name>A0A5S9MBM0_BACIA</name>
<evidence type="ECO:0000256" key="4">
    <source>
        <dbReference type="ARBA" id="ARBA00023136"/>
    </source>
</evidence>
<dbReference type="AlphaFoldDB" id="A0A5S9MBM0"/>
<dbReference type="Pfam" id="PF00664">
    <property type="entry name" value="ABC_membrane"/>
    <property type="match status" value="1"/>
</dbReference>
<proteinExistence type="predicted"/>
<dbReference type="EMBL" id="AP021906">
    <property type="protein sequence ID" value="BBP89992.1"/>
    <property type="molecule type" value="Genomic_DNA"/>
</dbReference>
<evidence type="ECO:0000256" key="3">
    <source>
        <dbReference type="ARBA" id="ARBA00022989"/>
    </source>
</evidence>
<keyword evidence="3 5" id="KW-1133">Transmembrane helix</keyword>
<dbReference type="PROSITE" id="PS50929">
    <property type="entry name" value="ABC_TM1F"/>
    <property type="match status" value="1"/>
</dbReference>
<organism evidence="7 8">
    <name type="scientific">Bacillus safensis</name>
    <dbReference type="NCBI Taxonomy" id="561879"/>
    <lineage>
        <taxon>Bacteria</taxon>
        <taxon>Bacillati</taxon>
        <taxon>Bacillota</taxon>
        <taxon>Bacilli</taxon>
        <taxon>Bacillales</taxon>
        <taxon>Bacillaceae</taxon>
        <taxon>Bacillus</taxon>
    </lineage>
</organism>
<evidence type="ECO:0000313" key="7">
    <source>
        <dbReference type="EMBL" id="BBP89992.1"/>
    </source>
</evidence>
<gene>
    <name evidence="7" type="ORF">BsIDN1_36100</name>
</gene>
<feature type="transmembrane region" description="Helical" evidence="5">
    <location>
        <begin position="12"/>
        <end position="32"/>
    </location>
</feature>
<dbReference type="GO" id="GO:0005524">
    <property type="term" value="F:ATP binding"/>
    <property type="evidence" value="ECO:0007669"/>
    <property type="project" value="InterPro"/>
</dbReference>
<comment type="subcellular location">
    <subcellularLocation>
        <location evidence="1">Cell membrane</location>
        <topology evidence="1">Multi-pass membrane protein</topology>
    </subcellularLocation>
</comment>
<dbReference type="GO" id="GO:0140359">
    <property type="term" value="F:ABC-type transporter activity"/>
    <property type="evidence" value="ECO:0007669"/>
    <property type="project" value="InterPro"/>
</dbReference>
<keyword evidence="4 5" id="KW-0472">Membrane</keyword>
<dbReference type="InterPro" id="IPR036640">
    <property type="entry name" value="ABC1_TM_sf"/>
</dbReference>
<dbReference type="InterPro" id="IPR011527">
    <property type="entry name" value="ABC1_TM_dom"/>
</dbReference>
<dbReference type="Proteomes" id="UP000464658">
    <property type="component" value="Chromosome"/>
</dbReference>